<organism evidence="2 3">
    <name type="scientific">Lentithecium fluviatile CBS 122367</name>
    <dbReference type="NCBI Taxonomy" id="1168545"/>
    <lineage>
        <taxon>Eukaryota</taxon>
        <taxon>Fungi</taxon>
        <taxon>Dikarya</taxon>
        <taxon>Ascomycota</taxon>
        <taxon>Pezizomycotina</taxon>
        <taxon>Dothideomycetes</taxon>
        <taxon>Pleosporomycetidae</taxon>
        <taxon>Pleosporales</taxon>
        <taxon>Massarineae</taxon>
        <taxon>Lentitheciaceae</taxon>
        <taxon>Lentithecium</taxon>
    </lineage>
</organism>
<gene>
    <name evidence="2" type="ORF">K458DRAFT_386628</name>
</gene>
<name>A0A6G1J927_9PLEO</name>
<keyword evidence="3" id="KW-1185">Reference proteome</keyword>
<dbReference type="AlphaFoldDB" id="A0A6G1J927"/>
<accession>A0A6G1J927</accession>
<feature type="region of interest" description="Disordered" evidence="1">
    <location>
        <begin position="119"/>
        <end position="210"/>
    </location>
</feature>
<sequence length="300" mass="32703">MGAVLGSSRAPVPSLGPSSPLEYEDEPDIERNCRLNQRWRRRAHIALKRQNLGFYLQPIQEQTMGQVGAIEEAKTLIEIHSPIRRRLTLMRGMVAEVVISQLKTMPDMIGALMLMPRDKTTQTSPRHRETLPSQVFLKPSGLSNFTPSPYVTPPPLHPPASTSPLNNTTAIPSPAIAAKRKSHPKNQDNSSLSKTKPKNLPPPSTKSTIPKTAIHPAHLHRAQQTKPIATPALENPPPHPTKILPAAHPKPHPQPRPSRVNLVRICFCRVDESTGSGNTTNRPCAWAAGGLAGSRACGLA</sequence>
<dbReference type="Proteomes" id="UP000799291">
    <property type="component" value="Unassembled WGS sequence"/>
</dbReference>
<evidence type="ECO:0000256" key="1">
    <source>
        <dbReference type="SAM" id="MobiDB-lite"/>
    </source>
</evidence>
<proteinExistence type="predicted"/>
<dbReference type="EMBL" id="MU005576">
    <property type="protein sequence ID" value="KAF2686665.1"/>
    <property type="molecule type" value="Genomic_DNA"/>
</dbReference>
<feature type="region of interest" description="Disordered" evidence="1">
    <location>
        <begin position="229"/>
        <end position="258"/>
    </location>
</feature>
<feature type="compositionally biased region" description="Basic and acidic residues" evidence="1">
    <location>
        <begin position="119"/>
        <end position="130"/>
    </location>
</feature>
<protein>
    <submittedName>
        <fullName evidence="2">Uncharacterized protein</fullName>
    </submittedName>
</protein>
<feature type="region of interest" description="Disordered" evidence="1">
    <location>
        <begin position="1"/>
        <end position="26"/>
    </location>
</feature>
<evidence type="ECO:0000313" key="3">
    <source>
        <dbReference type="Proteomes" id="UP000799291"/>
    </source>
</evidence>
<reference evidence="2" key="1">
    <citation type="journal article" date="2020" name="Stud. Mycol.">
        <title>101 Dothideomycetes genomes: a test case for predicting lifestyles and emergence of pathogens.</title>
        <authorList>
            <person name="Haridas S."/>
            <person name="Albert R."/>
            <person name="Binder M."/>
            <person name="Bloem J."/>
            <person name="Labutti K."/>
            <person name="Salamov A."/>
            <person name="Andreopoulos B."/>
            <person name="Baker S."/>
            <person name="Barry K."/>
            <person name="Bills G."/>
            <person name="Bluhm B."/>
            <person name="Cannon C."/>
            <person name="Castanera R."/>
            <person name="Culley D."/>
            <person name="Daum C."/>
            <person name="Ezra D."/>
            <person name="Gonzalez J."/>
            <person name="Henrissat B."/>
            <person name="Kuo A."/>
            <person name="Liang C."/>
            <person name="Lipzen A."/>
            <person name="Lutzoni F."/>
            <person name="Magnuson J."/>
            <person name="Mondo S."/>
            <person name="Nolan M."/>
            <person name="Ohm R."/>
            <person name="Pangilinan J."/>
            <person name="Park H.-J."/>
            <person name="Ramirez L."/>
            <person name="Alfaro M."/>
            <person name="Sun H."/>
            <person name="Tritt A."/>
            <person name="Yoshinaga Y."/>
            <person name="Zwiers L.-H."/>
            <person name="Turgeon B."/>
            <person name="Goodwin S."/>
            <person name="Spatafora J."/>
            <person name="Crous P."/>
            <person name="Grigoriev I."/>
        </authorList>
    </citation>
    <scope>NUCLEOTIDE SEQUENCE</scope>
    <source>
        <strain evidence="2">CBS 122367</strain>
    </source>
</reference>
<evidence type="ECO:0000313" key="2">
    <source>
        <dbReference type="EMBL" id="KAF2686665.1"/>
    </source>
</evidence>